<sequence length="294" mass="30442">MTSPRSHRASTSVHALARPFQLLLRSRARVCPALQRRYRAALAGGLALTLTAAVSAAAVVEDDTASARTALAPISLEASADATAPGITVPEETDLVLSELDVDVELGKSEVEDLREAQAASRAAERQALEEVAAAETQAEQQAAAEEAPVAEEAPAAREAPAPVAAAEAGEQGALAAMVNDLRAQNGLGALARDAGLDSVAQGWAEWMAANQVLQHNPNYKSQIGAGWARSGENIVRNTGAAGWAPGEITSWMFNWWASSAPHRANMLGAEYTHVGVGYAMGAGGPYAVLVFGG</sequence>
<name>A0ABX5VL01_9MICO</name>
<dbReference type="InterPro" id="IPR035940">
    <property type="entry name" value="CAP_sf"/>
</dbReference>
<evidence type="ECO:0000313" key="3">
    <source>
        <dbReference type="EMBL" id="QDB78538.1"/>
    </source>
</evidence>
<feature type="region of interest" description="Disordered" evidence="1">
    <location>
        <begin position="132"/>
        <end position="165"/>
    </location>
</feature>
<dbReference type="Gene3D" id="3.40.33.10">
    <property type="entry name" value="CAP"/>
    <property type="match status" value="1"/>
</dbReference>
<dbReference type="PANTHER" id="PTHR31157">
    <property type="entry name" value="SCP DOMAIN-CONTAINING PROTEIN"/>
    <property type="match status" value="1"/>
</dbReference>
<dbReference type="InterPro" id="IPR014044">
    <property type="entry name" value="CAP_dom"/>
</dbReference>
<dbReference type="Pfam" id="PF00188">
    <property type="entry name" value="CAP"/>
    <property type="match status" value="1"/>
</dbReference>
<protein>
    <submittedName>
        <fullName evidence="3">CAP domain-containing protein</fullName>
    </submittedName>
</protein>
<evidence type="ECO:0000259" key="2">
    <source>
        <dbReference type="Pfam" id="PF00188"/>
    </source>
</evidence>
<evidence type="ECO:0000256" key="1">
    <source>
        <dbReference type="SAM" id="MobiDB-lite"/>
    </source>
</evidence>
<gene>
    <name evidence="3" type="ORF">FE251_03450</name>
</gene>
<dbReference type="RefSeq" id="WP_139947883.1">
    <property type="nucleotide sequence ID" value="NZ_CP040899.1"/>
</dbReference>
<keyword evidence="4" id="KW-1185">Reference proteome</keyword>
<accession>A0ABX5VL01</accession>
<evidence type="ECO:0000313" key="4">
    <source>
        <dbReference type="Proteomes" id="UP000313948"/>
    </source>
</evidence>
<dbReference type="EMBL" id="CP040899">
    <property type="protein sequence ID" value="QDB78538.1"/>
    <property type="molecule type" value="Genomic_DNA"/>
</dbReference>
<dbReference type="CDD" id="cd05379">
    <property type="entry name" value="CAP_bacterial"/>
    <property type="match status" value="1"/>
</dbReference>
<organism evidence="3 4">
    <name type="scientific">Georgenia wutianyii</name>
    <dbReference type="NCBI Taxonomy" id="2585135"/>
    <lineage>
        <taxon>Bacteria</taxon>
        <taxon>Bacillati</taxon>
        <taxon>Actinomycetota</taxon>
        <taxon>Actinomycetes</taxon>
        <taxon>Micrococcales</taxon>
        <taxon>Bogoriellaceae</taxon>
        <taxon>Georgenia</taxon>
    </lineage>
</organism>
<dbReference type="SUPFAM" id="SSF55797">
    <property type="entry name" value="PR-1-like"/>
    <property type="match status" value="1"/>
</dbReference>
<proteinExistence type="predicted"/>
<dbReference type="PANTHER" id="PTHR31157:SF1">
    <property type="entry name" value="SCP DOMAIN-CONTAINING PROTEIN"/>
    <property type="match status" value="1"/>
</dbReference>
<feature type="domain" description="SCP" evidence="2">
    <location>
        <begin position="178"/>
        <end position="291"/>
    </location>
</feature>
<reference evidence="3 4" key="1">
    <citation type="submission" date="2019-05" db="EMBL/GenBank/DDBJ databases">
        <title>Georgenia *** sp. nov., and Georgenia *** sp. nov., isolated from the intestinal contents of plateau pika (Ochotona curzoniae) in the Qinghai-Tibet plateau of China.</title>
        <authorList>
            <person name="Tian Z."/>
        </authorList>
    </citation>
    <scope>NUCLEOTIDE SEQUENCE [LARGE SCALE GENOMIC DNA]</scope>
    <source>
        <strain evidence="3 4">Z294</strain>
    </source>
</reference>
<dbReference type="Proteomes" id="UP000313948">
    <property type="component" value="Chromosome"/>
</dbReference>